<evidence type="ECO:0000313" key="3">
    <source>
        <dbReference type="Proteomes" id="UP000659496"/>
    </source>
</evidence>
<sequence length="230" mass="25890">MTERLTFDADTATEYDRGIRRTLPTYDGLVRLANTALRMHAEDNAEVLVIGAGGGNELLEFAEHNPSWKFTAADPSEPMLQEARSKVESRFGQERAEFVSGSAGDVQMEHLYDAASCLLVLHFIDSIEEKLTVLQEIRKRLKPGAPFVIASMAGDRNDPSFDELFGLWRQSWIDRSSLSELQVLEMEKTVRALSFVPSEDIVSLLRDAGFGRITQFFQTTFFNAWMCVAE</sequence>
<evidence type="ECO:0000259" key="1">
    <source>
        <dbReference type="Pfam" id="PF08242"/>
    </source>
</evidence>
<dbReference type="InterPro" id="IPR013217">
    <property type="entry name" value="Methyltransf_12"/>
</dbReference>
<evidence type="ECO:0000313" key="2">
    <source>
        <dbReference type="EMBL" id="MBD7908474.1"/>
    </source>
</evidence>
<comment type="caution">
    <text evidence="2">The sequence shown here is derived from an EMBL/GenBank/DDBJ whole genome shotgun (WGS) entry which is preliminary data.</text>
</comment>
<feature type="domain" description="Methyltransferase type 12" evidence="1">
    <location>
        <begin position="48"/>
        <end position="146"/>
    </location>
</feature>
<name>A0ABR8PJZ1_9BACL</name>
<dbReference type="RefSeq" id="WP_191689664.1">
    <property type="nucleotide sequence ID" value="NZ_JACSQY010000006.1"/>
</dbReference>
<reference evidence="2 3" key="1">
    <citation type="submission" date="2020-08" db="EMBL/GenBank/DDBJ databases">
        <title>A Genomic Blueprint of the Chicken Gut Microbiome.</title>
        <authorList>
            <person name="Gilroy R."/>
            <person name="Ravi A."/>
            <person name="Getino M."/>
            <person name="Pursley I."/>
            <person name="Horton D.L."/>
            <person name="Alikhan N.-F."/>
            <person name="Baker D."/>
            <person name="Gharbi K."/>
            <person name="Hall N."/>
            <person name="Watson M."/>
            <person name="Adriaenssens E.M."/>
            <person name="Foster-Nyarko E."/>
            <person name="Jarju S."/>
            <person name="Secka A."/>
            <person name="Antonio M."/>
            <person name="Oren A."/>
            <person name="Chaudhuri R."/>
            <person name="La Ragione R.M."/>
            <person name="Hildebrand F."/>
            <person name="Pallen M.J."/>
        </authorList>
    </citation>
    <scope>NUCLEOTIDE SEQUENCE [LARGE SCALE GENOMIC DNA]</scope>
    <source>
        <strain evidence="2 3">Sa3CUA8</strain>
    </source>
</reference>
<keyword evidence="2" id="KW-0808">Transferase</keyword>
<dbReference type="GO" id="GO:0008168">
    <property type="term" value="F:methyltransferase activity"/>
    <property type="evidence" value="ECO:0007669"/>
    <property type="project" value="UniProtKB-KW"/>
</dbReference>
<dbReference type="EMBL" id="JACSQY010000006">
    <property type="protein sequence ID" value="MBD7908474.1"/>
    <property type="molecule type" value="Genomic_DNA"/>
</dbReference>
<organism evidence="2 3">
    <name type="scientific">Sporosarcina gallistercoris</name>
    <dbReference type="NCBI Taxonomy" id="2762245"/>
    <lineage>
        <taxon>Bacteria</taxon>
        <taxon>Bacillati</taxon>
        <taxon>Bacillota</taxon>
        <taxon>Bacilli</taxon>
        <taxon>Bacillales</taxon>
        <taxon>Caryophanaceae</taxon>
        <taxon>Sporosarcina</taxon>
    </lineage>
</organism>
<keyword evidence="3" id="KW-1185">Reference proteome</keyword>
<dbReference type="PANTHER" id="PTHR43861:SF6">
    <property type="entry name" value="METHYLTRANSFERASE TYPE 11"/>
    <property type="match status" value="1"/>
</dbReference>
<protein>
    <submittedName>
        <fullName evidence="2">Class I SAM-dependent methyltransferase</fullName>
    </submittedName>
</protein>
<dbReference type="PANTHER" id="PTHR43861">
    <property type="entry name" value="TRANS-ACONITATE 2-METHYLTRANSFERASE-RELATED"/>
    <property type="match status" value="1"/>
</dbReference>
<dbReference type="SUPFAM" id="SSF53335">
    <property type="entry name" value="S-adenosyl-L-methionine-dependent methyltransferases"/>
    <property type="match status" value="1"/>
</dbReference>
<keyword evidence="2" id="KW-0489">Methyltransferase</keyword>
<dbReference type="Gene3D" id="3.40.50.150">
    <property type="entry name" value="Vaccinia Virus protein VP39"/>
    <property type="match status" value="1"/>
</dbReference>
<dbReference type="InterPro" id="IPR029063">
    <property type="entry name" value="SAM-dependent_MTases_sf"/>
</dbReference>
<proteinExistence type="predicted"/>
<gene>
    <name evidence="2" type="ORF">H9659_09040</name>
</gene>
<dbReference type="Pfam" id="PF08242">
    <property type="entry name" value="Methyltransf_12"/>
    <property type="match status" value="1"/>
</dbReference>
<dbReference type="CDD" id="cd02440">
    <property type="entry name" value="AdoMet_MTases"/>
    <property type="match status" value="1"/>
</dbReference>
<accession>A0ABR8PJZ1</accession>
<dbReference type="GO" id="GO:0032259">
    <property type="term" value="P:methylation"/>
    <property type="evidence" value="ECO:0007669"/>
    <property type="project" value="UniProtKB-KW"/>
</dbReference>
<dbReference type="Proteomes" id="UP000659496">
    <property type="component" value="Unassembled WGS sequence"/>
</dbReference>